<evidence type="ECO:0000313" key="4">
    <source>
        <dbReference type="Proteomes" id="UP000807504"/>
    </source>
</evidence>
<sequence length="272" mass="30768">MAFFGIQTTDINDEIASYQVGRYVNCNEAIWRIFSFPIHELCTFGGASGEWQRVYFTVSNVAQRAEVPPPTILMSFFVTCQSVPFTRTLLYSEMPRYYTWNASSKKFQRRKQGDAVPGHPDVRSTDALGRIYTLPPKNVEYFYLRLLVKLRMPAPDREINDAFNRELELEREYDRHKLAQSVQTNVPLLYPQQKEVYDTLMNAIDDVNGGLFFLVAPGGTGKTFLISLLLATVRARSEIAVAVASSGIMATLLEGCRTSHSSVKVAVKPKEF</sequence>
<evidence type="ECO:0000313" key="3">
    <source>
        <dbReference type="EMBL" id="KAF8789798.1"/>
    </source>
</evidence>
<reference evidence="3" key="2">
    <citation type="submission" date="2020-06" db="EMBL/GenBank/DDBJ databases">
        <authorList>
            <person name="Sheffer M."/>
        </authorList>
    </citation>
    <scope>NUCLEOTIDE SEQUENCE</scope>
</reference>
<keyword evidence="4" id="KW-1185">Reference proteome</keyword>
<dbReference type="GO" id="GO:0005524">
    <property type="term" value="F:ATP binding"/>
    <property type="evidence" value="ECO:0007669"/>
    <property type="project" value="UniProtKB-KW"/>
</dbReference>
<reference evidence="3" key="1">
    <citation type="journal article" date="2020" name="bioRxiv">
        <title>Chromosome-level reference genome of the European wasp spider Argiope bruennichi: a resource for studies on range expansion and evolutionary adaptation.</title>
        <authorList>
            <person name="Sheffer M.M."/>
            <person name="Hoppe A."/>
            <person name="Krehenwinkel H."/>
            <person name="Uhl G."/>
            <person name="Kuss A.W."/>
            <person name="Jensen L."/>
            <person name="Jensen C."/>
            <person name="Gillespie R.G."/>
            <person name="Hoff K.J."/>
            <person name="Prost S."/>
        </authorList>
    </citation>
    <scope>NUCLEOTIDE SEQUENCE</scope>
</reference>
<keyword evidence="1" id="KW-0227">DNA damage</keyword>
<accession>A0A8T0FHV0</accession>
<gene>
    <name evidence="3" type="ORF">HNY73_007708</name>
</gene>
<dbReference type="Pfam" id="PF05970">
    <property type="entry name" value="PIF1"/>
    <property type="match status" value="1"/>
</dbReference>
<feature type="domain" description="DNA helicase Pif1-like DEAD-box helicase" evidence="2">
    <location>
        <begin position="190"/>
        <end position="271"/>
    </location>
</feature>
<keyword evidence="1" id="KW-0378">Hydrolase</keyword>
<dbReference type="EMBL" id="JABXBU010000012">
    <property type="protein sequence ID" value="KAF8789798.1"/>
    <property type="molecule type" value="Genomic_DNA"/>
</dbReference>
<dbReference type="AlphaFoldDB" id="A0A8T0FHV0"/>
<comment type="cofactor">
    <cofactor evidence="1">
        <name>Mg(2+)</name>
        <dbReference type="ChEBI" id="CHEBI:18420"/>
    </cofactor>
</comment>
<dbReference type="GO" id="GO:0006281">
    <property type="term" value="P:DNA repair"/>
    <property type="evidence" value="ECO:0007669"/>
    <property type="project" value="UniProtKB-KW"/>
</dbReference>
<protein>
    <recommendedName>
        <fullName evidence="1">ATP-dependent DNA helicase</fullName>
        <ecNumber evidence="1">5.6.2.3</ecNumber>
    </recommendedName>
</protein>
<dbReference type="GO" id="GO:0043139">
    <property type="term" value="F:5'-3' DNA helicase activity"/>
    <property type="evidence" value="ECO:0007669"/>
    <property type="project" value="UniProtKB-EC"/>
</dbReference>
<dbReference type="GO" id="GO:0000723">
    <property type="term" value="P:telomere maintenance"/>
    <property type="evidence" value="ECO:0007669"/>
    <property type="project" value="InterPro"/>
</dbReference>
<keyword evidence="1" id="KW-0347">Helicase</keyword>
<evidence type="ECO:0000259" key="2">
    <source>
        <dbReference type="Pfam" id="PF05970"/>
    </source>
</evidence>
<evidence type="ECO:0000256" key="1">
    <source>
        <dbReference type="RuleBase" id="RU363044"/>
    </source>
</evidence>
<keyword evidence="1" id="KW-0067">ATP-binding</keyword>
<comment type="catalytic activity">
    <reaction evidence="1">
        <text>ATP + H2O = ADP + phosphate + H(+)</text>
        <dbReference type="Rhea" id="RHEA:13065"/>
        <dbReference type="ChEBI" id="CHEBI:15377"/>
        <dbReference type="ChEBI" id="CHEBI:15378"/>
        <dbReference type="ChEBI" id="CHEBI:30616"/>
        <dbReference type="ChEBI" id="CHEBI:43474"/>
        <dbReference type="ChEBI" id="CHEBI:456216"/>
        <dbReference type="EC" id="5.6.2.3"/>
    </reaction>
</comment>
<dbReference type="Gene3D" id="3.40.50.300">
    <property type="entry name" value="P-loop containing nucleotide triphosphate hydrolases"/>
    <property type="match status" value="1"/>
</dbReference>
<dbReference type="PANTHER" id="PTHR10492">
    <property type="match status" value="1"/>
</dbReference>
<comment type="caution">
    <text evidence="3">The sequence shown here is derived from an EMBL/GenBank/DDBJ whole genome shotgun (WGS) entry which is preliminary data.</text>
</comment>
<dbReference type="Proteomes" id="UP000807504">
    <property type="component" value="Unassembled WGS sequence"/>
</dbReference>
<organism evidence="3 4">
    <name type="scientific">Argiope bruennichi</name>
    <name type="common">Wasp spider</name>
    <name type="synonym">Aranea bruennichi</name>
    <dbReference type="NCBI Taxonomy" id="94029"/>
    <lineage>
        <taxon>Eukaryota</taxon>
        <taxon>Metazoa</taxon>
        <taxon>Ecdysozoa</taxon>
        <taxon>Arthropoda</taxon>
        <taxon>Chelicerata</taxon>
        <taxon>Arachnida</taxon>
        <taxon>Araneae</taxon>
        <taxon>Araneomorphae</taxon>
        <taxon>Entelegynae</taxon>
        <taxon>Araneoidea</taxon>
        <taxon>Araneidae</taxon>
        <taxon>Argiope</taxon>
    </lineage>
</organism>
<dbReference type="GO" id="GO:0016787">
    <property type="term" value="F:hydrolase activity"/>
    <property type="evidence" value="ECO:0007669"/>
    <property type="project" value="UniProtKB-KW"/>
</dbReference>
<dbReference type="PANTHER" id="PTHR10492:SF57">
    <property type="entry name" value="ATP-DEPENDENT DNA HELICASE"/>
    <property type="match status" value="1"/>
</dbReference>
<keyword evidence="1" id="KW-0547">Nucleotide-binding</keyword>
<keyword evidence="1" id="KW-0233">DNA recombination</keyword>
<dbReference type="InterPro" id="IPR027417">
    <property type="entry name" value="P-loop_NTPase"/>
</dbReference>
<dbReference type="EC" id="5.6.2.3" evidence="1"/>
<name>A0A8T0FHV0_ARGBR</name>
<proteinExistence type="inferred from homology"/>
<dbReference type="GO" id="GO:0006310">
    <property type="term" value="P:DNA recombination"/>
    <property type="evidence" value="ECO:0007669"/>
    <property type="project" value="UniProtKB-KW"/>
</dbReference>
<keyword evidence="1" id="KW-0234">DNA repair</keyword>
<comment type="similarity">
    <text evidence="1">Belongs to the helicase family.</text>
</comment>
<dbReference type="SUPFAM" id="SSF52540">
    <property type="entry name" value="P-loop containing nucleoside triphosphate hydrolases"/>
    <property type="match status" value="1"/>
</dbReference>
<dbReference type="InterPro" id="IPR010285">
    <property type="entry name" value="DNA_helicase_pif1-like_DEAD"/>
</dbReference>